<evidence type="ECO:0000313" key="3">
    <source>
        <dbReference type="Proteomes" id="UP000182743"/>
    </source>
</evidence>
<keyword evidence="1" id="KW-0472">Membrane</keyword>
<gene>
    <name evidence="2" type="ORF">MOOR_16600</name>
</gene>
<dbReference type="AlphaFoldDB" id="A0A1J5JHT5"/>
<comment type="caution">
    <text evidence="2">The sequence shown here is derived from an EMBL/GenBank/DDBJ whole genome shotgun (WGS) entry which is preliminary data.</text>
</comment>
<organism evidence="2 3">
    <name type="scientific">Neomoorella thermoacetica</name>
    <name type="common">Clostridium thermoaceticum</name>
    <dbReference type="NCBI Taxonomy" id="1525"/>
    <lineage>
        <taxon>Bacteria</taxon>
        <taxon>Bacillati</taxon>
        <taxon>Bacillota</taxon>
        <taxon>Clostridia</taxon>
        <taxon>Neomoorellales</taxon>
        <taxon>Neomoorellaceae</taxon>
        <taxon>Neomoorella</taxon>
    </lineage>
</organism>
<protein>
    <submittedName>
        <fullName evidence="2">Uncharacterized protein</fullName>
    </submittedName>
</protein>
<sequence>MDLDITKWINLPGALIYLCIFPGLMYIWAAKGFREKRPVYSLVIDAFMVGLLLSLFTLVLWSTIGIVFHQTEKLANFFNGLIILIFNGIRVLFERSISLAFTTVYYVGVFYCLSLILGYLSRLLKEGRFPPWKRGQQPRIFADSFLDVELLRLRERKVVPQVIITLKNGEKIRGKCYSYTFTEPREMAVDSGNEARLTRHIVIVKLDENIERLELLFEEPTKKWKNPLVVTGKFISGIVRNRASP</sequence>
<keyword evidence="1" id="KW-0812">Transmembrane</keyword>
<dbReference type="RefSeq" id="WP_071520989.1">
    <property type="nucleotide sequence ID" value="NZ_MIHH01000008.1"/>
</dbReference>
<keyword evidence="1" id="KW-1133">Transmembrane helix</keyword>
<dbReference type="Proteomes" id="UP000182743">
    <property type="component" value="Unassembled WGS sequence"/>
</dbReference>
<name>A0A1J5JHT5_NEOTH</name>
<reference evidence="2 3" key="1">
    <citation type="submission" date="2016-08" db="EMBL/GenBank/DDBJ databases">
        <title>Genome-based comparison of Moorella thermoacetic strains.</title>
        <authorList>
            <person name="Poehlein A."/>
            <person name="Bengelsdorf F.R."/>
            <person name="Esser C."/>
            <person name="Duerre P."/>
            <person name="Daniel R."/>
        </authorList>
    </citation>
    <scope>NUCLEOTIDE SEQUENCE [LARGE SCALE GENOMIC DNA]</scope>
    <source>
        <strain evidence="2 3">DSM 11768</strain>
    </source>
</reference>
<proteinExistence type="predicted"/>
<evidence type="ECO:0000313" key="2">
    <source>
        <dbReference type="EMBL" id="OIQ08741.1"/>
    </source>
</evidence>
<evidence type="ECO:0000256" key="1">
    <source>
        <dbReference type="SAM" id="Phobius"/>
    </source>
</evidence>
<feature type="transmembrane region" description="Helical" evidence="1">
    <location>
        <begin position="42"/>
        <end position="68"/>
    </location>
</feature>
<feature type="transmembrane region" description="Helical" evidence="1">
    <location>
        <begin position="100"/>
        <end position="120"/>
    </location>
</feature>
<feature type="transmembrane region" description="Helical" evidence="1">
    <location>
        <begin position="12"/>
        <end position="30"/>
    </location>
</feature>
<feature type="transmembrane region" description="Helical" evidence="1">
    <location>
        <begin position="74"/>
        <end position="93"/>
    </location>
</feature>
<dbReference type="EMBL" id="MIHH01000008">
    <property type="protein sequence ID" value="OIQ08741.1"/>
    <property type="molecule type" value="Genomic_DNA"/>
</dbReference>
<accession>A0A1J5JHT5</accession>